<dbReference type="Proteomes" id="UP001523550">
    <property type="component" value="Unassembled WGS sequence"/>
</dbReference>
<evidence type="ECO:0000256" key="2">
    <source>
        <dbReference type="ARBA" id="ARBA00022694"/>
    </source>
</evidence>
<comment type="function">
    <text evidence="1">RNaseP catalyzes the removal of the 5'-leader sequence from pre-tRNA to produce the mature 5'-terminus. It can also cleave other RNA substrates such as 4.5S RNA. The protein component plays an auxiliary but essential role in vivo by binding to the 5'-leader sequence and broadening the substrate specificity of the ribozyme.</text>
</comment>
<dbReference type="PANTHER" id="PTHR33992">
    <property type="entry name" value="RIBONUCLEASE P PROTEIN COMPONENT"/>
    <property type="match status" value="1"/>
</dbReference>
<proteinExistence type="predicted"/>
<evidence type="ECO:0000256" key="3">
    <source>
        <dbReference type="ARBA" id="ARBA00022722"/>
    </source>
</evidence>
<organism evidence="8 9">
    <name type="scientific">Natronospira proteinivora</name>
    <dbReference type="NCBI Taxonomy" id="1807133"/>
    <lineage>
        <taxon>Bacteria</taxon>
        <taxon>Pseudomonadati</taxon>
        <taxon>Pseudomonadota</taxon>
        <taxon>Gammaproteobacteria</taxon>
        <taxon>Natronospirales</taxon>
        <taxon>Natronospiraceae</taxon>
        <taxon>Natronospira</taxon>
    </lineage>
</organism>
<dbReference type="PROSITE" id="PS00648">
    <property type="entry name" value="RIBONUCLEASE_P"/>
    <property type="match status" value="1"/>
</dbReference>
<keyword evidence="5" id="KW-0378">Hydrolase</keyword>
<dbReference type="Gene3D" id="3.30.230.10">
    <property type="match status" value="1"/>
</dbReference>
<evidence type="ECO:0000313" key="9">
    <source>
        <dbReference type="Proteomes" id="UP001523550"/>
    </source>
</evidence>
<dbReference type="Pfam" id="PF00825">
    <property type="entry name" value="Ribonuclease_P"/>
    <property type="match status" value="1"/>
</dbReference>
<sequence length="74" mass="8369">MAIARKHAGNAVQRNRLKRLARESFRHHQERLEGLDLVVMSRPAASQASNADLLASLSRHWQRLRKQCAPSPSS</sequence>
<evidence type="ECO:0000256" key="7">
    <source>
        <dbReference type="NCBIfam" id="TIGR00188"/>
    </source>
</evidence>
<keyword evidence="9" id="KW-1185">Reference proteome</keyword>
<dbReference type="EMBL" id="JALJYF010000002">
    <property type="protein sequence ID" value="MCP1728195.1"/>
    <property type="molecule type" value="Genomic_DNA"/>
</dbReference>
<reference evidence="8 9" key="1">
    <citation type="submission" date="2022-03" db="EMBL/GenBank/DDBJ databases">
        <title>Genomic Encyclopedia of Type Strains, Phase III (KMG-III): the genomes of soil and plant-associated and newly described type strains.</title>
        <authorList>
            <person name="Whitman W."/>
        </authorList>
    </citation>
    <scope>NUCLEOTIDE SEQUENCE [LARGE SCALE GENOMIC DNA]</scope>
    <source>
        <strain evidence="8 9">BSker1</strain>
    </source>
</reference>
<accession>A0ABT1GA33</accession>
<dbReference type="InterPro" id="IPR014721">
    <property type="entry name" value="Ribsml_uS5_D2-typ_fold_subgr"/>
</dbReference>
<name>A0ABT1GA33_9GAMM</name>
<evidence type="ECO:0000313" key="8">
    <source>
        <dbReference type="EMBL" id="MCP1728195.1"/>
    </source>
</evidence>
<keyword evidence="6" id="KW-0694">RNA-binding</keyword>
<comment type="caution">
    <text evidence="8">The sequence shown here is derived from an EMBL/GenBank/DDBJ whole genome shotgun (WGS) entry which is preliminary data.</text>
</comment>
<protein>
    <recommendedName>
        <fullName evidence="7">Ribonuclease P protein component</fullName>
        <ecNumber evidence="7">3.1.26.5</ecNumber>
    </recommendedName>
</protein>
<dbReference type="InterPro" id="IPR020539">
    <property type="entry name" value="RNase_P_CS"/>
</dbReference>
<evidence type="ECO:0000256" key="6">
    <source>
        <dbReference type="ARBA" id="ARBA00022884"/>
    </source>
</evidence>
<dbReference type="NCBIfam" id="TIGR00188">
    <property type="entry name" value="rnpA"/>
    <property type="match status" value="1"/>
</dbReference>
<keyword evidence="3" id="KW-0540">Nuclease</keyword>
<keyword evidence="4" id="KW-0255">Endonuclease</keyword>
<gene>
    <name evidence="8" type="ORF">J2T60_002195</name>
</gene>
<evidence type="ECO:0000256" key="4">
    <source>
        <dbReference type="ARBA" id="ARBA00022759"/>
    </source>
</evidence>
<dbReference type="InterPro" id="IPR020568">
    <property type="entry name" value="Ribosomal_Su5_D2-typ_SF"/>
</dbReference>
<dbReference type="InterPro" id="IPR000100">
    <property type="entry name" value="RNase_P"/>
</dbReference>
<evidence type="ECO:0000256" key="1">
    <source>
        <dbReference type="ARBA" id="ARBA00002663"/>
    </source>
</evidence>
<dbReference type="EC" id="3.1.26.5" evidence="7"/>
<dbReference type="PANTHER" id="PTHR33992:SF1">
    <property type="entry name" value="RIBONUCLEASE P PROTEIN COMPONENT"/>
    <property type="match status" value="1"/>
</dbReference>
<dbReference type="SUPFAM" id="SSF54211">
    <property type="entry name" value="Ribosomal protein S5 domain 2-like"/>
    <property type="match status" value="1"/>
</dbReference>
<keyword evidence="2" id="KW-0819">tRNA processing</keyword>
<evidence type="ECO:0000256" key="5">
    <source>
        <dbReference type="ARBA" id="ARBA00022801"/>
    </source>
</evidence>